<organism evidence="3">
    <name type="scientific">Ditylum brightwellii</name>
    <dbReference type="NCBI Taxonomy" id="49249"/>
    <lineage>
        <taxon>Eukaryota</taxon>
        <taxon>Sar</taxon>
        <taxon>Stramenopiles</taxon>
        <taxon>Ochrophyta</taxon>
        <taxon>Bacillariophyta</taxon>
        <taxon>Mediophyceae</taxon>
        <taxon>Lithodesmiophycidae</taxon>
        <taxon>Lithodesmiales</taxon>
        <taxon>Lithodesmiaceae</taxon>
        <taxon>Ditylum</taxon>
    </lineage>
</organism>
<gene>
    <name evidence="3" type="ORF">DBRI1063_LOCUS14880</name>
</gene>
<feature type="transmembrane region" description="Helical" evidence="2">
    <location>
        <begin position="126"/>
        <end position="145"/>
    </location>
</feature>
<feature type="transmembrane region" description="Helical" evidence="2">
    <location>
        <begin position="219"/>
        <end position="236"/>
    </location>
</feature>
<proteinExistence type="predicted"/>
<feature type="region of interest" description="Disordered" evidence="1">
    <location>
        <begin position="256"/>
        <end position="309"/>
    </location>
</feature>
<dbReference type="AlphaFoldDB" id="A0A7S1ZG79"/>
<feature type="compositionally biased region" description="Low complexity" evidence="1">
    <location>
        <begin position="290"/>
        <end position="309"/>
    </location>
</feature>
<keyword evidence="2" id="KW-0472">Membrane</keyword>
<dbReference type="EMBL" id="HBGN01023303">
    <property type="protein sequence ID" value="CAD9337640.1"/>
    <property type="molecule type" value="Transcribed_RNA"/>
</dbReference>
<reference evidence="3" key="1">
    <citation type="submission" date="2021-01" db="EMBL/GenBank/DDBJ databases">
        <authorList>
            <person name="Corre E."/>
            <person name="Pelletier E."/>
            <person name="Niang G."/>
            <person name="Scheremetjew M."/>
            <person name="Finn R."/>
            <person name="Kale V."/>
            <person name="Holt S."/>
            <person name="Cochrane G."/>
            <person name="Meng A."/>
            <person name="Brown T."/>
            <person name="Cohen L."/>
        </authorList>
    </citation>
    <scope>NUCLEOTIDE SEQUENCE</scope>
    <source>
        <strain evidence="3">Pop2</strain>
    </source>
</reference>
<evidence type="ECO:0000313" key="3">
    <source>
        <dbReference type="EMBL" id="CAD9337640.1"/>
    </source>
</evidence>
<protein>
    <submittedName>
        <fullName evidence="3">Uncharacterized protein</fullName>
    </submittedName>
</protein>
<evidence type="ECO:0000256" key="2">
    <source>
        <dbReference type="SAM" id="Phobius"/>
    </source>
</evidence>
<accession>A0A7S1ZG79</accession>
<keyword evidence="2" id="KW-1133">Transmembrane helix</keyword>
<name>A0A7S1ZG79_9STRA</name>
<sequence length="309" mass="34413">MIQTEARHTKPSTQKKLMMMSDDRNDNLEGKYIKIDSQLIQHAKSVASAGFDYFLAFGVLFLETLACTPDISGAGNDLKEKLTDMAFNGTLSVVGALDEVNDTLETYKDQFACAGDYFRNYTKRMLILKLCCLAYGIGIAIFVWIHSSVKGKNMGKSTVGDIYRCTDRIPIIDSLFEIPIAFAKQTLSTVVLWTMFAIASVAMYFVFHEYEELQSESKNNVTVFGFTVLVVLYQLYKLTGGLSQYWVLYLTSESDETGIDESGSDETGFNESELDEEKNVSKKNTKKKIVSPVSSPTSTRTSVDSNSSP</sequence>
<keyword evidence="2" id="KW-0812">Transmembrane</keyword>
<evidence type="ECO:0000256" key="1">
    <source>
        <dbReference type="SAM" id="MobiDB-lite"/>
    </source>
</evidence>
<feature type="transmembrane region" description="Helical" evidence="2">
    <location>
        <begin position="190"/>
        <end position="207"/>
    </location>
</feature>